<comment type="caution">
    <text evidence="2">The sequence shown here is derived from an EMBL/GenBank/DDBJ whole genome shotgun (WGS) entry which is preliminary data.</text>
</comment>
<organism evidence="2 3">
    <name type="scientific">Streptomyces yaizuensis</name>
    <dbReference type="NCBI Taxonomy" id="2989713"/>
    <lineage>
        <taxon>Bacteria</taxon>
        <taxon>Bacillati</taxon>
        <taxon>Actinomycetota</taxon>
        <taxon>Actinomycetes</taxon>
        <taxon>Kitasatosporales</taxon>
        <taxon>Streptomycetaceae</taxon>
        <taxon>Streptomyces</taxon>
    </lineage>
</organism>
<dbReference type="Proteomes" id="UP001291653">
    <property type="component" value="Unassembled WGS sequence"/>
</dbReference>
<keyword evidence="1" id="KW-1133">Transmembrane helix</keyword>
<keyword evidence="3" id="KW-1185">Reference proteome</keyword>
<reference evidence="2 3" key="1">
    <citation type="submission" date="2022-10" db="EMBL/GenBank/DDBJ databases">
        <title>Draft genome sequence of Streptomyces sp. YSPA8.</title>
        <authorList>
            <person name="Moriuchi R."/>
            <person name="Dohra H."/>
            <person name="Yamamura H."/>
            <person name="Kodani S."/>
        </authorList>
    </citation>
    <scope>NUCLEOTIDE SEQUENCE [LARGE SCALE GENOMIC DNA]</scope>
    <source>
        <strain evidence="2 3">YSPA8</strain>
    </source>
</reference>
<keyword evidence="1" id="KW-0812">Transmembrane</keyword>
<evidence type="ECO:0000313" key="2">
    <source>
        <dbReference type="EMBL" id="GLF95136.1"/>
    </source>
</evidence>
<name>A0ABQ5NYV2_9ACTN</name>
<proteinExistence type="predicted"/>
<keyword evidence="1" id="KW-0472">Membrane</keyword>
<gene>
    <name evidence="2" type="ORF">SYYSPA8_12585</name>
</gene>
<dbReference type="EMBL" id="BSBI01000004">
    <property type="protein sequence ID" value="GLF95136.1"/>
    <property type="molecule type" value="Genomic_DNA"/>
</dbReference>
<sequence length="123" mass="12962">MGLLDLGTVATAKGGTITDGPGSGWYTAAGWIGGIWVLLLGAFVVGRVKSREPLPPVELLVILTHMPAAAVISVLVLFQVDESGRHTDSAWLFIAVGLAVPALLWLLNRAGLRGEARARAPRR</sequence>
<dbReference type="RefSeq" id="WP_323447203.1">
    <property type="nucleotide sequence ID" value="NZ_BSBI01000004.1"/>
</dbReference>
<feature type="transmembrane region" description="Helical" evidence="1">
    <location>
        <begin position="90"/>
        <end position="107"/>
    </location>
</feature>
<feature type="transmembrane region" description="Helical" evidence="1">
    <location>
        <begin position="25"/>
        <end position="45"/>
    </location>
</feature>
<feature type="transmembrane region" description="Helical" evidence="1">
    <location>
        <begin position="57"/>
        <end position="78"/>
    </location>
</feature>
<evidence type="ECO:0000313" key="3">
    <source>
        <dbReference type="Proteomes" id="UP001291653"/>
    </source>
</evidence>
<protein>
    <recommendedName>
        <fullName evidence="4">Integral membrane protein</fullName>
    </recommendedName>
</protein>
<evidence type="ECO:0008006" key="4">
    <source>
        <dbReference type="Google" id="ProtNLM"/>
    </source>
</evidence>
<evidence type="ECO:0000256" key="1">
    <source>
        <dbReference type="SAM" id="Phobius"/>
    </source>
</evidence>
<accession>A0ABQ5NYV2</accession>